<dbReference type="SUPFAM" id="SSF55681">
    <property type="entry name" value="Class II aaRS and biotin synthetases"/>
    <property type="match status" value="1"/>
</dbReference>
<dbReference type="EMBL" id="BPQR01000039">
    <property type="protein sequence ID" value="GJE07031.1"/>
    <property type="molecule type" value="Genomic_DNA"/>
</dbReference>
<evidence type="ECO:0000313" key="9">
    <source>
        <dbReference type="Proteomes" id="UP001055102"/>
    </source>
</evidence>
<evidence type="ECO:0000256" key="4">
    <source>
        <dbReference type="ARBA" id="ARBA00023267"/>
    </source>
</evidence>
<dbReference type="Gene3D" id="2.30.30.100">
    <property type="match status" value="1"/>
</dbReference>
<reference evidence="8" key="2">
    <citation type="submission" date="2021-08" db="EMBL/GenBank/DDBJ databases">
        <authorList>
            <person name="Tani A."/>
            <person name="Ola A."/>
            <person name="Ogura Y."/>
            <person name="Katsura K."/>
            <person name="Hayashi T."/>
        </authorList>
    </citation>
    <scope>NUCLEOTIDE SEQUENCE</scope>
    <source>
        <strain evidence="8">LMG 23639</strain>
    </source>
</reference>
<name>A0ABQ4SV17_9HYPH</name>
<sequence length="269" mass="28402">MSYRLADAARAEGYRLHVHERLESTNTQALALAASGEAGPLWVVAHRQEAGRGRRGNVWVSPPGNLAASLLFPVRGVPRERIATFGFVAGLALAEALADLCAPGGDCARMDALREFRLKWPNDVLYEGGKLAGILLETETGPGGRLALVAGFGVNVEAAPEGLPYAATSLRAAGLVADAAGVFQHLTGRMAQAVRLWNEARNFPAIRQRWLARANGLGEPVSVRRDGGILAGTFETIDEEGRLVILAPDGARQIVTAGDVYFGEAATAA</sequence>
<dbReference type="Gene3D" id="3.30.930.10">
    <property type="entry name" value="Bira Bifunctional Protein, Domain 2"/>
    <property type="match status" value="1"/>
</dbReference>
<evidence type="ECO:0000256" key="2">
    <source>
        <dbReference type="ARBA" id="ARBA00022741"/>
    </source>
</evidence>
<reference evidence="8" key="1">
    <citation type="journal article" date="2021" name="Front. Microbiol.">
        <title>Comprehensive Comparative Genomics and Phenotyping of Methylobacterium Species.</title>
        <authorList>
            <person name="Alessa O."/>
            <person name="Ogura Y."/>
            <person name="Fujitani Y."/>
            <person name="Takami H."/>
            <person name="Hayashi T."/>
            <person name="Sahin N."/>
            <person name="Tani A."/>
        </authorList>
    </citation>
    <scope>NUCLEOTIDE SEQUENCE</scope>
    <source>
        <strain evidence="8">LMG 23639</strain>
    </source>
</reference>
<dbReference type="Pfam" id="PF02237">
    <property type="entry name" value="BPL_C"/>
    <property type="match status" value="1"/>
</dbReference>
<evidence type="ECO:0000259" key="7">
    <source>
        <dbReference type="PROSITE" id="PS51733"/>
    </source>
</evidence>
<dbReference type="InterPro" id="IPR008988">
    <property type="entry name" value="Transcriptional_repressor_C"/>
</dbReference>
<dbReference type="InterPro" id="IPR045864">
    <property type="entry name" value="aa-tRNA-synth_II/BPL/LPL"/>
</dbReference>
<dbReference type="RefSeq" id="WP_238275999.1">
    <property type="nucleotide sequence ID" value="NZ_BPQR01000039.1"/>
</dbReference>
<dbReference type="CDD" id="cd16442">
    <property type="entry name" value="BPL"/>
    <property type="match status" value="1"/>
</dbReference>
<proteinExistence type="predicted"/>
<gene>
    <name evidence="8" type="primary">birA_2</name>
    <name evidence="8" type="ORF">AOPFMNJM_2355</name>
</gene>
<dbReference type="GO" id="GO:0016874">
    <property type="term" value="F:ligase activity"/>
    <property type="evidence" value="ECO:0007669"/>
    <property type="project" value="UniProtKB-KW"/>
</dbReference>
<dbReference type="PANTHER" id="PTHR12835">
    <property type="entry name" value="BIOTIN PROTEIN LIGASE"/>
    <property type="match status" value="1"/>
</dbReference>
<comment type="caution">
    <text evidence="8">The sequence shown here is derived from an EMBL/GenBank/DDBJ whole genome shotgun (WGS) entry which is preliminary data.</text>
</comment>
<evidence type="ECO:0000256" key="3">
    <source>
        <dbReference type="ARBA" id="ARBA00022840"/>
    </source>
</evidence>
<dbReference type="PANTHER" id="PTHR12835:SF5">
    <property type="entry name" value="BIOTIN--PROTEIN LIGASE"/>
    <property type="match status" value="1"/>
</dbReference>
<keyword evidence="9" id="KW-1185">Reference proteome</keyword>
<evidence type="ECO:0000313" key="8">
    <source>
        <dbReference type="EMBL" id="GJE07031.1"/>
    </source>
</evidence>
<evidence type="ECO:0000256" key="5">
    <source>
        <dbReference type="ARBA" id="ARBA00024227"/>
    </source>
</evidence>
<dbReference type="InterPro" id="IPR003142">
    <property type="entry name" value="BPL_C"/>
</dbReference>
<feature type="domain" description="BPL/LPL catalytic" evidence="7">
    <location>
        <begin position="8"/>
        <end position="198"/>
    </location>
</feature>
<dbReference type="PROSITE" id="PS51733">
    <property type="entry name" value="BPL_LPL_CATALYTIC"/>
    <property type="match status" value="1"/>
</dbReference>
<evidence type="ECO:0000256" key="6">
    <source>
        <dbReference type="ARBA" id="ARBA00047846"/>
    </source>
</evidence>
<keyword evidence="4" id="KW-0092">Biotin</keyword>
<organism evidence="8 9">
    <name type="scientific">Methylobacterium jeotgali</name>
    <dbReference type="NCBI Taxonomy" id="381630"/>
    <lineage>
        <taxon>Bacteria</taxon>
        <taxon>Pseudomonadati</taxon>
        <taxon>Pseudomonadota</taxon>
        <taxon>Alphaproteobacteria</taxon>
        <taxon>Hyphomicrobiales</taxon>
        <taxon>Methylobacteriaceae</taxon>
        <taxon>Methylobacterium</taxon>
    </lineage>
</organism>
<keyword evidence="2" id="KW-0547">Nucleotide-binding</keyword>
<dbReference type="InterPro" id="IPR004143">
    <property type="entry name" value="BPL_LPL_catalytic"/>
</dbReference>
<dbReference type="SUPFAM" id="SSF50037">
    <property type="entry name" value="C-terminal domain of transcriptional repressors"/>
    <property type="match status" value="1"/>
</dbReference>
<dbReference type="Pfam" id="PF03099">
    <property type="entry name" value="BPL_LplA_LipB"/>
    <property type="match status" value="1"/>
</dbReference>
<evidence type="ECO:0000256" key="1">
    <source>
        <dbReference type="ARBA" id="ARBA00022598"/>
    </source>
</evidence>
<keyword evidence="3" id="KW-0067">ATP-binding</keyword>
<dbReference type="NCBIfam" id="TIGR00121">
    <property type="entry name" value="birA_ligase"/>
    <property type="match status" value="1"/>
</dbReference>
<keyword evidence="1 8" id="KW-0436">Ligase</keyword>
<dbReference type="Proteomes" id="UP001055102">
    <property type="component" value="Unassembled WGS sequence"/>
</dbReference>
<comment type="catalytic activity">
    <reaction evidence="6">
        <text>biotin + L-lysyl-[protein] + ATP = N(6)-biotinyl-L-lysyl-[protein] + AMP + diphosphate + H(+)</text>
        <dbReference type="Rhea" id="RHEA:11756"/>
        <dbReference type="Rhea" id="RHEA-COMP:9752"/>
        <dbReference type="Rhea" id="RHEA-COMP:10505"/>
        <dbReference type="ChEBI" id="CHEBI:15378"/>
        <dbReference type="ChEBI" id="CHEBI:29969"/>
        <dbReference type="ChEBI" id="CHEBI:30616"/>
        <dbReference type="ChEBI" id="CHEBI:33019"/>
        <dbReference type="ChEBI" id="CHEBI:57586"/>
        <dbReference type="ChEBI" id="CHEBI:83144"/>
        <dbReference type="ChEBI" id="CHEBI:456215"/>
        <dbReference type="EC" id="6.3.4.15"/>
    </reaction>
</comment>
<dbReference type="InterPro" id="IPR004408">
    <property type="entry name" value="Biotin_CoA_COase_ligase"/>
</dbReference>
<accession>A0ABQ4SV17</accession>
<protein>
    <recommendedName>
        <fullName evidence="5">biotin--[biotin carboxyl-carrier protein] ligase</fullName>
        <ecNumber evidence="5">6.3.4.15</ecNumber>
    </recommendedName>
</protein>
<dbReference type="EC" id="6.3.4.15" evidence="5"/>